<dbReference type="Pfam" id="PF04293">
    <property type="entry name" value="SpoVR"/>
    <property type="match status" value="1"/>
</dbReference>
<dbReference type="PANTHER" id="PTHR30029">
    <property type="entry name" value="STAGE V SPORULATION PROTEIN R"/>
    <property type="match status" value="1"/>
</dbReference>
<reference evidence="2" key="1">
    <citation type="journal article" date="2015" name="Nature">
        <title>Complex archaea that bridge the gap between prokaryotes and eukaryotes.</title>
        <authorList>
            <person name="Spang A."/>
            <person name="Saw J.H."/>
            <person name="Jorgensen S.L."/>
            <person name="Zaremba-Niedzwiedzka K."/>
            <person name="Martijn J."/>
            <person name="Lind A.E."/>
            <person name="van Eijk R."/>
            <person name="Schleper C."/>
            <person name="Guy L."/>
            <person name="Ettema T.J."/>
        </authorList>
    </citation>
    <scope>NUCLEOTIDE SEQUENCE</scope>
</reference>
<dbReference type="EMBL" id="LAZR01014428">
    <property type="protein sequence ID" value="KKM17532.1"/>
    <property type="molecule type" value="Genomic_DNA"/>
</dbReference>
<evidence type="ECO:0000313" key="2">
    <source>
        <dbReference type="EMBL" id="KKM17532.1"/>
    </source>
</evidence>
<feature type="non-terminal residue" evidence="2">
    <location>
        <position position="1"/>
    </location>
</feature>
<dbReference type="InterPro" id="IPR007390">
    <property type="entry name" value="Spore_V_R"/>
</dbReference>
<organism evidence="2">
    <name type="scientific">marine sediment metagenome</name>
    <dbReference type="NCBI Taxonomy" id="412755"/>
    <lineage>
        <taxon>unclassified sequences</taxon>
        <taxon>metagenomes</taxon>
        <taxon>ecological metagenomes</taxon>
    </lineage>
</organism>
<feature type="domain" description="SpoVR protein-like N-terminal" evidence="1">
    <location>
        <begin position="1"/>
        <end position="331"/>
    </location>
</feature>
<evidence type="ECO:0000259" key="1">
    <source>
        <dbReference type="Pfam" id="PF04293"/>
    </source>
</evidence>
<dbReference type="AlphaFoldDB" id="A0A0F9HR52"/>
<proteinExistence type="predicted"/>
<comment type="caution">
    <text evidence="2">The sequence shown here is derived from an EMBL/GenBank/DDBJ whole genome shotgun (WGS) entry which is preliminary data.</text>
</comment>
<sequence length="465" mass="55240">AHVLAHSDFFANNIMFKECGETNMISVAKRHAEVIDGYRRDYGDDEVDECLDIALSLERHIDVHRGRKRQKYPKRHVEYIERTPSEWEDIAVEDQKPLVKKVIKGLYLPPIPEKDLLWFLSVYANLEPWQQRIFEIVRRESYYFYPQFRTRVTNEGYASFYHAELMRQYSFGNENDYGVKDIEFPLTSEEHLDFAAMHEKVVQPGMKLHLKVDAEDPNTGKKIKMWNPIIQQHPHLFSAATRLNPYYVGFQMFRDIKERWDEYYEQGYYEDDFGREVPVTINGNQKIREVMMEEDDVSFFRKYLTDDLCEKLHLFDWGNTDKFNDNYEIQEESFGHAGKNDEEPSEQIITNRTIIVKTKETQKVINAMALSRNNYGVPLIVIRRIDDSGLMRLEHLADDKINIDIKYAEHVLKYVNKAWCRPVEMIRKDKDRTWILRYDGISFEVDYEKIDYPESIEEGASPSSW</sequence>
<gene>
    <name evidence="2" type="ORF">LCGC14_1674850</name>
</gene>
<dbReference type="PANTHER" id="PTHR30029:SF2">
    <property type="entry name" value="STAGE V SPORULATION PROTEIN R"/>
    <property type="match status" value="1"/>
</dbReference>
<dbReference type="InterPro" id="IPR056174">
    <property type="entry name" value="SpoVR_N"/>
</dbReference>
<name>A0A0F9HR52_9ZZZZ</name>
<protein>
    <recommendedName>
        <fullName evidence="1">SpoVR protein-like N-terminal domain-containing protein</fullName>
    </recommendedName>
</protein>
<accession>A0A0F9HR52</accession>